<feature type="disulfide bond" evidence="16">
    <location>
        <begin position="334"/>
        <end position="368"/>
    </location>
</feature>
<dbReference type="Gene3D" id="2.20.100.10">
    <property type="entry name" value="Thrombospondin type-1 (TSP1) repeat"/>
    <property type="match status" value="2"/>
</dbReference>
<dbReference type="InterPro" id="IPR013273">
    <property type="entry name" value="ADAMTS/ADAMTS-like"/>
</dbReference>
<dbReference type="Gene3D" id="3.40.1620.60">
    <property type="match status" value="1"/>
</dbReference>
<feature type="disulfide bond" evidence="16">
    <location>
        <begin position="413"/>
        <end position="425"/>
    </location>
</feature>
<dbReference type="GO" id="GO:0004222">
    <property type="term" value="F:metalloendopeptidase activity"/>
    <property type="evidence" value="ECO:0007669"/>
    <property type="project" value="InterPro"/>
</dbReference>
<dbReference type="GO" id="GO:0043171">
    <property type="term" value="P:peptide catabolic process"/>
    <property type="evidence" value="ECO:0007669"/>
    <property type="project" value="Ensembl"/>
</dbReference>
<dbReference type="InterPro" id="IPR045371">
    <property type="entry name" value="ADAMTS_CR_3"/>
</dbReference>
<dbReference type="GeneTree" id="ENSGT00940000158379"/>
<name>A0A8C7BUZ7_NEOVI</name>
<dbReference type="PANTHER" id="PTHR13723">
    <property type="entry name" value="ADAMTS A DISINTEGRIN AND METALLOPROTEASE WITH THROMBOSPONDIN MOTIFS PROTEASE"/>
    <property type="match status" value="1"/>
</dbReference>
<keyword evidence="2" id="KW-0964">Secreted</keyword>
<feature type="disulfide bond" evidence="16 17">
    <location>
        <begin position="203"/>
        <end position="283"/>
    </location>
</feature>
<dbReference type="InterPro" id="IPR036383">
    <property type="entry name" value="TSP1_rpt_sf"/>
</dbReference>
<feature type="domain" description="Peptidase M12B" evidence="18">
    <location>
        <begin position="81"/>
        <end position="288"/>
    </location>
</feature>
<dbReference type="InterPro" id="IPR001590">
    <property type="entry name" value="Peptidase_M12B"/>
</dbReference>
<keyword evidence="7" id="KW-0677">Repeat</keyword>
<evidence type="ECO:0000256" key="9">
    <source>
        <dbReference type="ARBA" id="ARBA00022833"/>
    </source>
</evidence>
<evidence type="ECO:0000313" key="19">
    <source>
        <dbReference type="Ensembl" id="ENSNVIP00000026752.1"/>
    </source>
</evidence>
<keyword evidence="3" id="KW-0645">Protease</keyword>
<dbReference type="Ensembl" id="ENSNVIT00000031036.1">
    <property type="protein sequence ID" value="ENSNVIP00000026752.1"/>
    <property type="gene ID" value="ENSNVIG00000020474.1"/>
</dbReference>
<keyword evidence="15" id="KW-0106">Calcium</keyword>
<feature type="disulfide bond" evidence="16">
    <location>
        <begin position="243"/>
        <end position="267"/>
    </location>
</feature>
<dbReference type="AlphaFoldDB" id="A0A8C7BUZ7"/>
<evidence type="ECO:0000256" key="14">
    <source>
        <dbReference type="PIRSR" id="PIRSR613273-1"/>
    </source>
</evidence>
<reference evidence="19" key="2">
    <citation type="submission" date="2025-09" db="UniProtKB">
        <authorList>
            <consortium name="Ensembl"/>
        </authorList>
    </citation>
    <scope>IDENTIFICATION</scope>
</reference>
<feature type="binding site" evidence="15 17">
    <location>
        <position position="225"/>
    </location>
    <ligand>
        <name>Zn(2+)</name>
        <dbReference type="ChEBI" id="CHEBI:29105"/>
        <note>catalytic</note>
    </ligand>
</feature>
<evidence type="ECO:0000256" key="4">
    <source>
        <dbReference type="ARBA" id="ARBA00022685"/>
    </source>
</evidence>
<feature type="binding site" evidence="15 17">
    <location>
        <position position="235"/>
    </location>
    <ligand>
        <name>Zn(2+)</name>
        <dbReference type="ChEBI" id="CHEBI:29105"/>
        <note>catalytic</note>
    </ligand>
</feature>
<feature type="binding site" evidence="15">
    <location>
        <position position="283"/>
    </location>
    <ligand>
        <name>Ca(2+)</name>
        <dbReference type="ChEBI" id="CHEBI:29108"/>
        <label>1</label>
    </ligand>
</feature>
<evidence type="ECO:0000256" key="7">
    <source>
        <dbReference type="ARBA" id="ARBA00022737"/>
    </source>
</evidence>
<evidence type="ECO:0000256" key="17">
    <source>
        <dbReference type="PROSITE-ProRule" id="PRU00276"/>
    </source>
</evidence>
<dbReference type="FunFam" id="2.60.120.830:FF:000003">
    <property type="entry name" value="ADAM metallopeptidase with thrombospondin type 1 motif 13"/>
    <property type="match status" value="1"/>
</dbReference>
<dbReference type="Pfam" id="PF19236">
    <property type="entry name" value="ADAMTS_CR_3"/>
    <property type="match status" value="1"/>
</dbReference>
<dbReference type="SMART" id="SM00608">
    <property type="entry name" value="ACR"/>
    <property type="match status" value="1"/>
</dbReference>
<dbReference type="Gene3D" id="2.60.120.830">
    <property type="match status" value="1"/>
</dbReference>
<dbReference type="PROSITE" id="PS50215">
    <property type="entry name" value="ADAM_MEPRO"/>
    <property type="match status" value="1"/>
</dbReference>
<organism evidence="19 20">
    <name type="scientific">Neovison vison</name>
    <name type="common">American mink</name>
    <name type="synonym">Mustela vison</name>
    <dbReference type="NCBI Taxonomy" id="452646"/>
    <lineage>
        <taxon>Eukaryota</taxon>
        <taxon>Metazoa</taxon>
        <taxon>Chordata</taxon>
        <taxon>Craniata</taxon>
        <taxon>Vertebrata</taxon>
        <taxon>Euteleostomi</taxon>
        <taxon>Mammalia</taxon>
        <taxon>Eutheria</taxon>
        <taxon>Laurasiatheria</taxon>
        <taxon>Carnivora</taxon>
        <taxon>Caniformia</taxon>
        <taxon>Musteloidea</taxon>
        <taxon>Mustelidae</taxon>
        <taxon>Mustelinae</taxon>
        <taxon>Neogale</taxon>
    </lineage>
</organism>
<proteinExistence type="predicted"/>
<comment type="cofactor">
    <cofactor evidence="15">
        <name>Zn(2+)</name>
        <dbReference type="ChEBI" id="CHEBI:29105"/>
    </cofactor>
    <text evidence="15">Binds 1 zinc ion per subunit.</text>
</comment>
<feature type="binding site" evidence="15">
    <location>
        <position position="286"/>
    </location>
    <ligand>
        <name>Ca(2+)</name>
        <dbReference type="ChEBI" id="CHEBI:29108"/>
        <label>2</label>
    </ligand>
</feature>
<keyword evidence="13" id="KW-0325">Glycoprotein</keyword>
<evidence type="ECO:0000256" key="11">
    <source>
        <dbReference type="ARBA" id="ARBA00023145"/>
    </source>
</evidence>
<feature type="disulfide bond" evidence="16">
    <location>
        <begin position="156"/>
        <end position="209"/>
    </location>
</feature>
<protein>
    <submittedName>
        <fullName evidence="19">ADAM metallopeptidase with thrombospondin type 1 motif 13</fullName>
    </submittedName>
</protein>
<evidence type="ECO:0000256" key="8">
    <source>
        <dbReference type="ARBA" id="ARBA00022801"/>
    </source>
</evidence>
<dbReference type="FunFam" id="2.20.100.10:FF:000009">
    <property type="entry name" value="ADAMTS-like protein 3 isoform A"/>
    <property type="match status" value="1"/>
</dbReference>
<dbReference type="FunFam" id="2.20.100.10:FF:000001">
    <property type="entry name" value="semaphorin-5A isoform X1"/>
    <property type="match status" value="1"/>
</dbReference>
<evidence type="ECO:0000256" key="2">
    <source>
        <dbReference type="ARBA" id="ARBA00022525"/>
    </source>
</evidence>
<dbReference type="Pfam" id="PF19030">
    <property type="entry name" value="TSP1_ADAMTS"/>
    <property type="match status" value="2"/>
</dbReference>
<dbReference type="Pfam" id="PF17771">
    <property type="entry name" value="ADAMTS_CR_2"/>
    <property type="match status" value="1"/>
</dbReference>
<feature type="disulfide bond" evidence="16">
    <location>
        <begin position="324"/>
        <end position="349"/>
    </location>
</feature>
<reference evidence="19" key="1">
    <citation type="submission" date="2025-08" db="UniProtKB">
        <authorList>
            <consortium name="Ensembl"/>
        </authorList>
    </citation>
    <scope>IDENTIFICATION</scope>
</reference>
<dbReference type="GO" id="GO:0031012">
    <property type="term" value="C:extracellular matrix"/>
    <property type="evidence" value="ECO:0007669"/>
    <property type="project" value="TreeGrafter"/>
</dbReference>
<dbReference type="Proteomes" id="UP000694425">
    <property type="component" value="Unplaced"/>
</dbReference>
<dbReference type="SUPFAM" id="SSF82895">
    <property type="entry name" value="TSP-1 type 1 repeat"/>
    <property type="match status" value="2"/>
</dbReference>
<comment type="subcellular location">
    <subcellularLocation>
        <location evidence="1">Secreted</location>
    </subcellularLocation>
</comment>
<dbReference type="Pfam" id="PF05986">
    <property type="entry name" value="ADAMTS_spacer1"/>
    <property type="match status" value="1"/>
</dbReference>
<feature type="active site" evidence="14 17">
    <location>
        <position position="226"/>
    </location>
</feature>
<dbReference type="InterPro" id="IPR050439">
    <property type="entry name" value="ADAMTS_ADAMTS-like"/>
</dbReference>
<feature type="binding site" evidence="15">
    <location>
        <position position="167"/>
    </location>
    <ligand>
        <name>Ca(2+)</name>
        <dbReference type="ChEBI" id="CHEBI:29108"/>
        <label>1</label>
    </ligand>
</feature>
<feature type="binding site" evidence="15">
    <location>
        <position position="84"/>
    </location>
    <ligand>
        <name>Ca(2+)</name>
        <dbReference type="ChEBI" id="CHEBI:29108"/>
        <label>1</label>
    </ligand>
</feature>
<evidence type="ECO:0000259" key="18">
    <source>
        <dbReference type="PROSITE" id="PS50215"/>
    </source>
</evidence>
<keyword evidence="20" id="KW-1185">Reference proteome</keyword>
<dbReference type="Gene3D" id="3.40.390.10">
    <property type="entry name" value="Collagenase (Catalytic Domain)"/>
    <property type="match status" value="1"/>
</dbReference>
<dbReference type="GO" id="GO:0006508">
    <property type="term" value="P:proteolysis"/>
    <property type="evidence" value="ECO:0007669"/>
    <property type="project" value="UniProtKB-KW"/>
</dbReference>
<feature type="binding site" evidence="15">
    <location>
        <position position="174"/>
    </location>
    <ligand>
        <name>Ca(2+)</name>
        <dbReference type="ChEBI" id="CHEBI:29108"/>
        <label>1</label>
    </ligand>
</feature>
<feature type="disulfide bond" evidence="16">
    <location>
        <begin position="398"/>
        <end position="435"/>
    </location>
</feature>
<dbReference type="GO" id="GO:0030198">
    <property type="term" value="P:extracellular matrix organization"/>
    <property type="evidence" value="ECO:0007669"/>
    <property type="project" value="InterPro"/>
</dbReference>
<evidence type="ECO:0000256" key="1">
    <source>
        <dbReference type="ARBA" id="ARBA00004613"/>
    </source>
</evidence>
<dbReference type="PRINTS" id="PR01857">
    <property type="entry name" value="ADAMTSFAMILY"/>
</dbReference>
<evidence type="ECO:0000256" key="13">
    <source>
        <dbReference type="ARBA" id="ARBA00023180"/>
    </source>
</evidence>
<feature type="binding site" evidence="15">
    <location>
        <position position="167"/>
    </location>
    <ligand>
        <name>Ca(2+)</name>
        <dbReference type="ChEBI" id="CHEBI:29108"/>
        <label>2</label>
    </ligand>
</feature>
<dbReference type="InterPro" id="IPR010294">
    <property type="entry name" value="ADAMTS_spacer1"/>
</dbReference>
<comment type="caution">
    <text evidence="17">Lacks conserved residue(s) required for the propagation of feature annotation.</text>
</comment>
<dbReference type="InterPro" id="IPR000884">
    <property type="entry name" value="TSP1_rpt"/>
</dbReference>
<keyword evidence="9 15" id="KW-0862">Zinc</keyword>
<keyword evidence="8" id="KW-0378">Hydrolase</keyword>
<feature type="disulfide bond" evidence="16">
    <location>
        <begin position="313"/>
        <end position="339"/>
    </location>
</feature>
<dbReference type="Pfam" id="PF01421">
    <property type="entry name" value="Reprolysin"/>
    <property type="match status" value="1"/>
</dbReference>
<dbReference type="InterPro" id="IPR041645">
    <property type="entry name" value="ADAMTS_CR_2"/>
</dbReference>
<keyword evidence="4" id="KW-0165">Cleavage on pair of basic residues</keyword>
<dbReference type="PROSITE" id="PS50092">
    <property type="entry name" value="TSP1"/>
    <property type="match status" value="3"/>
</dbReference>
<evidence type="ECO:0000256" key="15">
    <source>
        <dbReference type="PIRSR" id="PIRSR613273-2"/>
    </source>
</evidence>
<accession>A0A8C7BUZ7</accession>
<evidence type="ECO:0000256" key="12">
    <source>
        <dbReference type="ARBA" id="ARBA00023157"/>
    </source>
</evidence>
<evidence type="ECO:0000256" key="3">
    <source>
        <dbReference type="ARBA" id="ARBA00022670"/>
    </source>
</evidence>
<dbReference type="CDD" id="cd04273">
    <property type="entry name" value="ZnMc_ADAMTS_like"/>
    <property type="match status" value="1"/>
</dbReference>
<dbReference type="InterPro" id="IPR006586">
    <property type="entry name" value="ADAM_Cys-rich"/>
</dbReference>
<dbReference type="PANTHER" id="PTHR13723:SF20">
    <property type="entry name" value="A DISINTEGRIN AND METALLOPROTEINASE WITH THROMBOSPONDIN MOTIFS 13"/>
    <property type="match status" value="1"/>
</dbReference>
<dbReference type="GO" id="GO:0046872">
    <property type="term" value="F:metal ion binding"/>
    <property type="evidence" value="ECO:0007669"/>
    <property type="project" value="UniProtKB-KW"/>
</dbReference>
<feature type="disulfide bond" evidence="16">
    <location>
        <begin position="402"/>
        <end position="440"/>
    </location>
</feature>
<evidence type="ECO:0000313" key="20">
    <source>
        <dbReference type="Proteomes" id="UP000694425"/>
    </source>
</evidence>
<keyword evidence="10" id="KW-0482">Metalloprotease</keyword>
<feature type="binding site" evidence="15">
    <location>
        <position position="84"/>
    </location>
    <ligand>
        <name>Ca(2+)</name>
        <dbReference type="ChEBI" id="CHEBI:29108"/>
        <label>2</label>
    </ligand>
</feature>
<keyword evidence="6" id="KW-0732">Signal</keyword>
<evidence type="ECO:0000256" key="16">
    <source>
        <dbReference type="PIRSR" id="PIRSR613273-3"/>
    </source>
</evidence>
<dbReference type="SUPFAM" id="SSF55486">
    <property type="entry name" value="Metalloproteases ('zincins'), catalytic domain"/>
    <property type="match status" value="1"/>
</dbReference>
<dbReference type="GO" id="GO:0005576">
    <property type="term" value="C:extracellular region"/>
    <property type="evidence" value="ECO:0007669"/>
    <property type="project" value="UniProtKB-SubCell"/>
</dbReference>
<keyword evidence="11" id="KW-0865">Zymogen</keyword>
<evidence type="ECO:0000256" key="5">
    <source>
        <dbReference type="ARBA" id="ARBA00022723"/>
    </source>
</evidence>
<feature type="binding site" evidence="15">
    <location>
        <position position="286"/>
    </location>
    <ligand>
        <name>Ca(2+)</name>
        <dbReference type="ChEBI" id="CHEBI:29108"/>
        <label>1</label>
    </ligand>
</feature>
<dbReference type="SMART" id="SM00209">
    <property type="entry name" value="TSP1"/>
    <property type="match status" value="3"/>
</dbReference>
<dbReference type="Pfam" id="PF00090">
    <property type="entry name" value="TSP_1"/>
    <property type="match status" value="1"/>
</dbReference>
<keyword evidence="5 15" id="KW-0479">Metal-binding</keyword>
<evidence type="ECO:0000256" key="10">
    <source>
        <dbReference type="ARBA" id="ARBA00023049"/>
    </source>
</evidence>
<sequence length="987" mass="106598">MSSHKALSLGCRLVFPRMREPHPWQRGLGAILTSALFLLGCWGLSDFQQVGESAGVEVFGEPWAGRPPSPRVRRQAAGSVLHLELLLAVGPDVYRAHQEDTERYVLTNLNMGSELLRDPSLGAQFRVHLVKMLILTQPEDAPSITGNITASLLSVCEWSRTVNPEDDADPGHADLVLYITRFDLELPDGNRQVRGVTQLGGACSSSWSCLITEDTGFDLGVTIAHEIAHSLGVEHDGAPGSGCGPSGHVMASQDAAPAPGDLTWSACSRRQVLQLLSAGRAHCLLDLPGPQAGSAGRPPQAQPGLLYGADEQCRVAFGAKAVACTFTREHLDMCQALSCHTDPLDQSSCSRLLVPLLDGTECGMQKWCSKGHCRSLAELSPVGVVHGHWSSWGPPSPCSRSCGGGVVTRRRHCNNPRPAFGGRACVGADLQAETCNTQACEKTQLEFMAEQCSQTDRKPLYLSPGNASFYRWGPAEQYSQGDALCRHMCRAIGETFIVRRGDRFLDGTRCVPSGRREDGTLSLCVAGSCRTFGCDGAMDSPQLRDVCQVCGGDNSTCQQRSGSFTGGRAREYVTFLTVTRNLTSVHVTNRRPLFTHLAVRIRGRYVVAGNSGISPSTTYPSLLEDSRVGYRVALTEDRLPLLEEIHIRGPSQDDVEIQVYRRYGEEYGDLARPDITFTYFQPKRPQAWAWAAMRGSCSVSCGAGLRWVTYGCLDQARNEWAEAARCEGSQQPAAWPESCAPRPCPPYWAAGDFGACSVSCGGGLRERAVRCVEAQGTLLRPLPPARCRVLAPEPAVVEACNPQACPVRQEGSDACSPACGADPALWNRTCVRRAEGLATAGPCPTDEKLPGQEPCVATACSLEPSDFLSNPPLGAWGLCFLPTGLRELRFVCMDSVLGTPVQEELCDLGSKPASRREACRAAPCPAWWETRASAPCPVTCGRGWVPLAIRCVRLDQGHPVPLPPSECWRVPRPSPVQDCSPKPCPAR</sequence>
<evidence type="ECO:0000256" key="6">
    <source>
        <dbReference type="ARBA" id="ARBA00022729"/>
    </source>
</evidence>
<feature type="disulfide bond" evidence="16">
    <location>
        <begin position="362"/>
        <end position="373"/>
    </location>
</feature>
<dbReference type="InterPro" id="IPR024079">
    <property type="entry name" value="MetalloPept_cat_dom_sf"/>
</dbReference>
<feature type="binding site" evidence="15 17">
    <location>
        <position position="229"/>
    </location>
    <ligand>
        <name>Zn(2+)</name>
        <dbReference type="ChEBI" id="CHEBI:29105"/>
        <note>catalytic</note>
    </ligand>
</feature>
<keyword evidence="12 16" id="KW-1015">Disulfide bond</keyword>